<keyword evidence="7" id="KW-1185">Reference proteome</keyword>
<dbReference type="PANTHER" id="PTHR46347:SF1">
    <property type="entry name" value="RING_FYVE_PHD ZINC FINGER SUPERFAMILY PROTEIN"/>
    <property type="match status" value="1"/>
</dbReference>
<evidence type="ECO:0000259" key="5">
    <source>
        <dbReference type="PROSITE" id="PS51292"/>
    </source>
</evidence>
<dbReference type="STRING" id="291195.A0A437ALX0"/>
<keyword evidence="4" id="KW-1133">Transmembrane helix</keyword>
<sequence length="226" mass="26887">MPKEELVSERSYMCRICLSLDDTLDNIIAPCGCKGTMKYVHKRCLKIWRYKSKKIEEIKRCEQCLQIYNLEDEILPHFLLVKITSVLLLTILFIFVHFMINLLFETVAVVSIDMANYELNEYRFNNPNYNNYYLQDPVFVPRTNIPSVKIGITGTTIVIALIYQIFEKRNLIYVLNYIFTLWRVVKFGYILDKALLWTLNAHQFYYLIRNLNKFTDNVLVFILNYS</sequence>
<dbReference type="GO" id="GO:0008270">
    <property type="term" value="F:zinc ion binding"/>
    <property type="evidence" value="ECO:0007669"/>
    <property type="project" value="UniProtKB-KW"/>
</dbReference>
<feature type="transmembrane region" description="Helical" evidence="4">
    <location>
        <begin position="79"/>
        <end position="104"/>
    </location>
</feature>
<keyword evidence="2" id="KW-0863">Zinc-finger</keyword>
<comment type="caution">
    <text evidence="6">The sequence shown here is derived from an EMBL/GenBank/DDBJ whole genome shotgun (WGS) entry which is preliminary data.</text>
</comment>
<feature type="domain" description="RING-CH-type" evidence="5">
    <location>
        <begin position="6"/>
        <end position="71"/>
    </location>
</feature>
<dbReference type="Gene3D" id="3.30.40.10">
    <property type="entry name" value="Zinc/RING finger domain, C3HC4 (zinc finger)"/>
    <property type="match status" value="1"/>
</dbReference>
<feature type="transmembrane region" description="Helical" evidence="4">
    <location>
        <begin position="147"/>
        <end position="166"/>
    </location>
</feature>
<dbReference type="InterPro" id="IPR011016">
    <property type="entry name" value="Znf_RING-CH"/>
</dbReference>
<evidence type="ECO:0000256" key="1">
    <source>
        <dbReference type="ARBA" id="ARBA00022723"/>
    </source>
</evidence>
<gene>
    <name evidence="6" type="ORF">TUBRATIS_13020</name>
</gene>
<evidence type="ECO:0000256" key="3">
    <source>
        <dbReference type="ARBA" id="ARBA00022833"/>
    </source>
</evidence>
<dbReference type="VEuPathDB" id="MicrosporidiaDB:TUBRATIS_13020"/>
<reference evidence="6 7" key="1">
    <citation type="submission" date="2018-10" db="EMBL/GenBank/DDBJ databases">
        <title>Draft genome sequence of the microsporidian Tubulinosema ratisbonensis.</title>
        <authorList>
            <person name="Polonais V."/>
            <person name="Peyretaillade E."/>
            <person name="Niehus S."/>
            <person name="Wawrzyniak I."/>
            <person name="Franchet A."/>
            <person name="Gaspin C."/>
            <person name="Reichstadt M."/>
            <person name="Belser C."/>
            <person name="Labadie K."/>
            <person name="Delbac F."/>
            <person name="Ferrandon D."/>
        </authorList>
    </citation>
    <scope>NUCLEOTIDE SEQUENCE [LARGE SCALE GENOMIC DNA]</scope>
    <source>
        <strain evidence="6 7">Franzen</strain>
    </source>
</reference>
<dbReference type="PROSITE" id="PS51292">
    <property type="entry name" value="ZF_RING_CH"/>
    <property type="match status" value="1"/>
</dbReference>
<accession>A0A437ALX0</accession>
<protein>
    <recommendedName>
        <fullName evidence="5">RING-CH-type domain-containing protein</fullName>
    </recommendedName>
</protein>
<evidence type="ECO:0000313" key="7">
    <source>
        <dbReference type="Proteomes" id="UP000282876"/>
    </source>
</evidence>
<dbReference type="SMART" id="SM00744">
    <property type="entry name" value="RINGv"/>
    <property type="match status" value="1"/>
</dbReference>
<feature type="transmembrane region" description="Helical" evidence="4">
    <location>
        <begin position="173"/>
        <end position="191"/>
    </location>
</feature>
<organism evidence="6 7">
    <name type="scientific">Tubulinosema ratisbonensis</name>
    <dbReference type="NCBI Taxonomy" id="291195"/>
    <lineage>
        <taxon>Eukaryota</taxon>
        <taxon>Fungi</taxon>
        <taxon>Fungi incertae sedis</taxon>
        <taxon>Microsporidia</taxon>
        <taxon>Tubulinosematoidea</taxon>
        <taxon>Tubulinosematidae</taxon>
        <taxon>Tubulinosema</taxon>
    </lineage>
</organism>
<dbReference type="Proteomes" id="UP000282876">
    <property type="component" value="Unassembled WGS sequence"/>
</dbReference>
<keyword evidence="3" id="KW-0862">Zinc</keyword>
<dbReference type="EMBL" id="RCSS01000280">
    <property type="protein sequence ID" value="RVD92200.1"/>
    <property type="molecule type" value="Genomic_DNA"/>
</dbReference>
<dbReference type="AlphaFoldDB" id="A0A437ALX0"/>
<dbReference type="Pfam" id="PF12906">
    <property type="entry name" value="RINGv"/>
    <property type="match status" value="1"/>
</dbReference>
<evidence type="ECO:0000256" key="2">
    <source>
        <dbReference type="ARBA" id="ARBA00022771"/>
    </source>
</evidence>
<dbReference type="PANTHER" id="PTHR46347">
    <property type="entry name" value="RING/FYVE/PHD ZINC FINGER SUPERFAMILY PROTEIN"/>
    <property type="match status" value="1"/>
</dbReference>
<dbReference type="CDD" id="cd16495">
    <property type="entry name" value="RING_CH-C4HC3_MARCH"/>
    <property type="match status" value="1"/>
</dbReference>
<evidence type="ECO:0000256" key="4">
    <source>
        <dbReference type="SAM" id="Phobius"/>
    </source>
</evidence>
<dbReference type="SUPFAM" id="SSF57850">
    <property type="entry name" value="RING/U-box"/>
    <property type="match status" value="1"/>
</dbReference>
<evidence type="ECO:0000313" key="6">
    <source>
        <dbReference type="EMBL" id="RVD92200.1"/>
    </source>
</evidence>
<keyword evidence="4" id="KW-0812">Transmembrane</keyword>
<keyword evidence="1" id="KW-0479">Metal-binding</keyword>
<name>A0A437ALX0_9MICR</name>
<keyword evidence="4" id="KW-0472">Membrane</keyword>
<dbReference type="OrthoDB" id="264354at2759"/>
<proteinExistence type="predicted"/>
<dbReference type="InterPro" id="IPR013083">
    <property type="entry name" value="Znf_RING/FYVE/PHD"/>
</dbReference>